<organism evidence="1 2">
    <name type="scientific">Puccinia graminis f. sp. tritici</name>
    <dbReference type="NCBI Taxonomy" id="56615"/>
    <lineage>
        <taxon>Eukaryota</taxon>
        <taxon>Fungi</taxon>
        <taxon>Dikarya</taxon>
        <taxon>Basidiomycota</taxon>
        <taxon>Pucciniomycotina</taxon>
        <taxon>Pucciniomycetes</taxon>
        <taxon>Pucciniales</taxon>
        <taxon>Pucciniaceae</taxon>
        <taxon>Puccinia</taxon>
    </lineage>
</organism>
<protein>
    <submittedName>
        <fullName evidence="1">Uncharacterized protein</fullName>
    </submittedName>
</protein>
<dbReference type="EMBL" id="VSWC01000157">
    <property type="protein sequence ID" value="KAA1074868.1"/>
    <property type="molecule type" value="Genomic_DNA"/>
</dbReference>
<reference evidence="1 2" key="1">
    <citation type="submission" date="2019-05" db="EMBL/GenBank/DDBJ databases">
        <title>Emergence of the Ug99 lineage of the wheat stem rust pathogen through somatic hybridization.</title>
        <authorList>
            <person name="Li F."/>
            <person name="Upadhyaya N.M."/>
            <person name="Sperschneider J."/>
            <person name="Matny O."/>
            <person name="Nguyen-Phuc H."/>
            <person name="Mago R."/>
            <person name="Raley C."/>
            <person name="Miller M.E."/>
            <person name="Silverstein K.A.T."/>
            <person name="Henningsen E."/>
            <person name="Hirsch C.D."/>
            <person name="Visser B."/>
            <person name="Pretorius Z.A."/>
            <person name="Steffenson B.J."/>
            <person name="Schwessinger B."/>
            <person name="Dodds P.N."/>
            <person name="Figueroa M."/>
        </authorList>
    </citation>
    <scope>NUCLEOTIDE SEQUENCE [LARGE SCALE GENOMIC DNA]</scope>
    <source>
        <strain evidence="1">21-0</strain>
    </source>
</reference>
<sequence>MEIADDEGWHCARYEAEQKWSYFGSALIWETTQGAEMSKLLSFSVIHSSSRCTATRLGTATPQAQLPRQSRTSTIMAPTHDKINLYSFEKDFTDLHHVSNCHESVILLCPQDVGI</sequence>
<keyword evidence="2" id="KW-1185">Reference proteome</keyword>
<evidence type="ECO:0000313" key="2">
    <source>
        <dbReference type="Proteomes" id="UP000324748"/>
    </source>
</evidence>
<dbReference type="Proteomes" id="UP000324748">
    <property type="component" value="Unassembled WGS sequence"/>
</dbReference>
<dbReference type="AlphaFoldDB" id="A0A5B0MFG0"/>
<gene>
    <name evidence="1" type="ORF">PGT21_023473</name>
</gene>
<evidence type="ECO:0000313" key="1">
    <source>
        <dbReference type="EMBL" id="KAA1074868.1"/>
    </source>
</evidence>
<accession>A0A5B0MFG0</accession>
<name>A0A5B0MFG0_PUCGR</name>
<proteinExistence type="predicted"/>
<comment type="caution">
    <text evidence="1">The sequence shown here is derived from an EMBL/GenBank/DDBJ whole genome shotgun (WGS) entry which is preliminary data.</text>
</comment>